<dbReference type="STRING" id="36856.ATB98_06455"/>
<keyword evidence="4" id="KW-1133">Transmembrane helix</keyword>
<dbReference type="AlphaFoldDB" id="A0A178Y3P0"/>
<proteinExistence type="predicted"/>
<evidence type="ECO:0000256" key="1">
    <source>
        <dbReference type="ARBA" id="ARBA00004651"/>
    </source>
</evidence>
<dbReference type="InterPro" id="IPR027417">
    <property type="entry name" value="P-loop_NTPase"/>
</dbReference>
<evidence type="ECO:0000256" key="4">
    <source>
        <dbReference type="ARBA" id="ARBA00022989"/>
    </source>
</evidence>
<dbReference type="RefSeq" id="WP_066876848.1">
    <property type="nucleotide sequence ID" value="NZ_LNQB01000083.1"/>
</dbReference>
<name>A0A178Y3P0_SINSA</name>
<evidence type="ECO:0000256" key="5">
    <source>
        <dbReference type="ARBA" id="ARBA00023136"/>
    </source>
</evidence>
<dbReference type="Gene3D" id="3.40.50.300">
    <property type="entry name" value="P-loop containing nucleotide triphosphate hydrolases"/>
    <property type="match status" value="1"/>
</dbReference>
<reference evidence="8 9" key="1">
    <citation type="submission" date="2015-11" db="EMBL/GenBank/DDBJ databases">
        <title>Ensifer anhuiense sp. nov., an effective nitrogen fixation bacterium with Glycine soja.</title>
        <authorList>
            <person name="Yan H."/>
            <person name="Chen W."/>
        </authorList>
    </citation>
    <scope>NUCLEOTIDE SEQUENCE [LARGE SCALE GENOMIC DNA]</scope>
    <source>
        <strain evidence="8 9">LMG 7837</strain>
    </source>
</reference>
<dbReference type="PANTHER" id="PTHR32309">
    <property type="entry name" value="TYROSINE-PROTEIN KINASE"/>
    <property type="match status" value="1"/>
</dbReference>
<dbReference type="PANTHER" id="PTHR32309:SF31">
    <property type="entry name" value="CAPSULAR EXOPOLYSACCHARIDE FAMILY"/>
    <property type="match status" value="1"/>
</dbReference>
<dbReference type="InterPro" id="IPR050445">
    <property type="entry name" value="Bact_polysacc_biosynth/exp"/>
</dbReference>
<protein>
    <recommendedName>
        <fullName evidence="7">Polysaccharide chain length determinant N-terminal domain-containing protein</fullName>
    </recommendedName>
</protein>
<evidence type="ECO:0000313" key="9">
    <source>
        <dbReference type="Proteomes" id="UP000078507"/>
    </source>
</evidence>
<keyword evidence="3" id="KW-0812">Transmembrane</keyword>
<evidence type="ECO:0000256" key="3">
    <source>
        <dbReference type="ARBA" id="ARBA00022692"/>
    </source>
</evidence>
<evidence type="ECO:0000256" key="2">
    <source>
        <dbReference type="ARBA" id="ARBA00022475"/>
    </source>
</evidence>
<accession>A0A178Y3P0</accession>
<dbReference type="GO" id="GO:0005886">
    <property type="term" value="C:plasma membrane"/>
    <property type="evidence" value="ECO:0007669"/>
    <property type="project" value="UniProtKB-SubCell"/>
</dbReference>
<sequence>MLVFDREFEAREQLRQGVETSVAVAAREPSAYTLADLLEIFLRYAKLIIGIAVCGTLLSVVATYSLTKTYTASSTLVFDRNDTRPYESVLELQNLERDKSAMDTEMDMVESREFLGFVVDDLRLLEDPYFNPRPAAQSEGVSSWLPAWLSFGDADESARGRQDLRERIAASGAQRDRAITRLIGSVSAARRGDSLAMTISVQHALPARAAEIANGVASDYVVWTSRLKERAAKNTLSYLRVQAVTLADSIAKKEREMAEFTTRSDLTFDPRDDVVRARMEQLNEQFTLARVDEAGAWAKFNEAQQLLATSVDSVGRVLTSDLLSTLRTEEGRLLRTRAQLTAKFGRNHPLVMDADAEIASNRRLIDEEVRRIVQEFENDAKVASVRVKKFQQEVGRLQKEMQDRNLNEIRRRELERDLLAEQKRYDEVVLRLGSFDPEQEEVKATARMASFAEVPSEPSFPQPELIIPVGAIASLLVAVMVAIASDALDKSVRTASAAEAIVKRPNLVSVPNVQSVLMPGESPYYHMLANPHAAFARAMRSLCLAWRALEPGAEPKVLMLTSASAGEGKTTCALGMAAMATTSGLRSVILDIDPKPDGAAGVLGIANRSLSLGMVAEGTVDLDAVIAVAPEYPFLRVISSRMGLHDHGRLFDELRRRFDLIIVDAPSFDRDDDAVWLCTHVDAVLVVVAAERTQEQDLKEAVERLGINRAPVAGILVNFSAVRREGWRRGVSNLLRSLKSTLNRKLGGVKAARLRAWRKS</sequence>
<evidence type="ECO:0000259" key="7">
    <source>
        <dbReference type="Pfam" id="PF02706"/>
    </source>
</evidence>
<keyword evidence="5" id="KW-0472">Membrane</keyword>
<gene>
    <name evidence="8" type="ORF">ATB98_06455</name>
</gene>
<dbReference type="InterPro" id="IPR003856">
    <property type="entry name" value="LPS_length_determ_N"/>
</dbReference>
<evidence type="ECO:0000313" key="8">
    <source>
        <dbReference type="EMBL" id="OAP42046.1"/>
    </source>
</evidence>
<evidence type="ECO:0000256" key="6">
    <source>
        <dbReference type="SAM" id="Coils"/>
    </source>
</evidence>
<dbReference type="Pfam" id="PF02706">
    <property type="entry name" value="Wzz"/>
    <property type="match status" value="1"/>
</dbReference>
<keyword evidence="9" id="KW-1185">Reference proteome</keyword>
<dbReference type="SUPFAM" id="SSF52540">
    <property type="entry name" value="P-loop containing nucleoside triphosphate hydrolases"/>
    <property type="match status" value="1"/>
</dbReference>
<feature type="domain" description="Polysaccharide chain length determinant N-terminal" evidence="7">
    <location>
        <begin position="34"/>
        <end position="122"/>
    </location>
</feature>
<dbReference type="Proteomes" id="UP000078507">
    <property type="component" value="Unassembled WGS sequence"/>
</dbReference>
<comment type="subcellular location">
    <subcellularLocation>
        <location evidence="1">Cell membrane</location>
        <topology evidence="1">Multi-pass membrane protein</topology>
    </subcellularLocation>
</comment>
<feature type="coiled-coil region" evidence="6">
    <location>
        <begin position="373"/>
        <end position="407"/>
    </location>
</feature>
<keyword evidence="2" id="KW-1003">Cell membrane</keyword>
<keyword evidence="6" id="KW-0175">Coiled coil</keyword>
<dbReference type="EMBL" id="LNQB01000083">
    <property type="protein sequence ID" value="OAP42046.1"/>
    <property type="molecule type" value="Genomic_DNA"/>
</dbReference>
<organism evidence="8 9">
    <name type="scientific">Sinorhizobium saheli</name>
    <dbReference type="NCBI Taxonomy" id="36856"/>
    <lineage>
        <taxon>Bacteria</taxon>
        <taxon>Pseudomonadati</taxon>
        <taxon>Pseudomonadota</taxon>
        <taxon>Alphaproteobacteria</taxon>
        <taxon>Hyphomicrobiales</taxon>
        <taxon>Rhizobiaceae</taxon>
        <taxon>Sinorhizobium/Ensifer group</taxon>
        <taxon>Sinorhizobium</taxon>
    </lineage>
</organism>
<dbReference type="OrthoDB" id="230260at2"/>
<comment type="caution">
    <text evidence="8">The sequence shown here is derived from an EMBL/GenBank/DDBJ whole genome shotgun (WGS) entry which is preliminary data.</text>
</comment>